<feature type="non-terminal residue" evidence="3">
    <location>
        <position position="101"/>
    </location>
</feature>
<feature type="transmembrane region" description="Helical" evidence="2">
    <location>
        <begin position="32"/>
        <end position="53"/>
    </location>
</feature>
<comment type="caution">
    <text evidence="3">The sequence shown here is derived from an EMBL/GenBank/DDBJ whole genome shotgun (WGS) entry which is preliminary data.</text>
</comment>
<organism evidence="3">
    <name type="scientific">marine sediment metagenome</name>
    <dbReference type="NCBI Taxonomy" id="412755"/>
    <lineage>
        <taxon>unclassified sequences</taxon>
        <taxon>metagenomes</taxon>
        <taxon>ecological metagenomes</taxon>
    </lineage>
</organism>
<dbReference type="AlphaFoldDB" id="X1N1L2"/>
<keyword evidence="2" id="KW-0812">Transmembrane</keyword>
<protein>
    <submittedName>
        <fullName evidence="3">Uncharacterized protein</fullName>
    </submittedName>
</protein>
<accession>X1N1L2</accession>
<feature type="region of interest" description="Disordered" evidence="1">
    <location>
        <begin position="1"/>
        <end position="24"/>
    </location>
</feature>
<feature type="transmembrane region" description="Helical" evidence="2">
    <location>
        <begin position="65"/>
        <end position="83"/>
    </location>
</feature>
<dbReference type="EMBL" id="BARV01013583">
    <property type="protein sequence ID" value="GAI24161.1"/>
    <property type="molecule type" value="Genomic_DNA"/>
</dbReference>
<reference evidence="3" key="1">
    <citation type="journal article" date="2014" name="Front. Microbiol.">
        <title>High frequency of phylogenetically diverse reductive dehalogenase-homologous genes in deep subseafloor sedimentary metagenomes.</title>
        <authorList>
            <person name="Kawai M."/>
            <person name="Futagami T."/>
            <person name="Toyoda A."/>
            <person name="Takaki Y."/>
            <person name="Nishi S."/>
            <person name="Hori S."/>
            <person name="Arai W."/>
            <person name="Tsubouchi T."/>
            <person name="Morono Y."/>
            <person name="Uchiyama I."/>
            <person name="Ito T."/>
            <person name="Fujiyama A."/>
            <person name="Inagaki F."/>
            <person name="Takami H."/>
        </authorList>
    </citation>
    <scope>NUCLEOTIDE SEQUENCE</scope>
    <source>
        <strain evidence="3">Expedition CK06-06</strain>
    </source>
</reference>
<evidence type="ECO:0000256" key="2">
    <source>
        <dbReference type="SAM" id="Phobius"/>
    </source>
</evidence>
<evidence type="ECO:0000256" key="1">
    <source>
        <dbReference type="SAM" id="MobiDB-lite"/>
    </source>
</evidence>
<evidence type="ECO:0000313" key="3">
    <source>
        <dbReference type="EMBL" id="GAI24161.1"/>
    </source>
</evidence>
<keyword evidence="2" id="KW-0472">Membrane</keyword>
<feature type="compositionally biased region" description="Polar residues" evidence="1">
    <location>
        <begin position="15"/>
        <end position="24"/>
    </location>
</feature>
<gene>
    <name evidence="3" type="ORF">S06H3_24427</name>
</gene>
<keyword evidence="2" id="KW-1133">Transmembrane helix</keyword>
<sequence>MGKRSREKQEKRLQTEQQPGVVSQRRSSLEKIYFSIIEWGTYAAMFTPLIFLRSYFFPYVVPKTIFFRIIVDIILIAYILLVISNHRYRPRINALTIAVTV</sequence>
<proteinExistence type="predicted"/>
<name>X1N1L2_9ZZZZ</name>